<evidence type="ECO:0000256" key="4">
    <source>
        <dbReference type="ARBA" id="ARBA00022679"/>
    </source>
</evidence>
<keyword evidence="5" id="KW-0547">Nucleotide-binding</keyword>
<evidence type="ECO:0000256" key="1">
    <source>
        <dbReference type="ARBA" id="ARBA00000085"/>
    </source>
</evidence>
<evidence type="ECO:0000256" key="9">
    <source>
        <dbReference type="SAM" id="MobiDB-lite"/>
    </source>
</evidence>
<feature type="transmembrane region" description="Helical" evidence="10">
    <location>
        <begin position="183"/>
        <end position="207"/>
    </location>
</feature>
<proteinExistence type="predicted"/>
<dbReference type="Pfam" id="PF02518">
    <property type="entry name" value="HATPase_c"/>
    <property type="match status" value="1"/>
</dbReference>
<dbReference type="InterPro" id="IPR050482">
    <property type="entry name" value="Sensor_HK_TwoCompSys"/>
</dbReference>
<dbReference type="SMART" id="SM00387">
    <property type="entry name" value="HATPase_c"/>
    <property type="match status" value="1"/>
</dbReference>
<accession>A0ABQ6IZT2</accession>
<evidence type="ECO:0000313" key="12">
    <source>
        <dbReference type="EMBL" id="GMA42213.1"/>
    </source>
</evidence>
<feature type="transmembrane region" description="Helical" evidence="10">
    <location>
        <begin position="55"/>
        <end position="74"/>
    </location>
</feature>
<keyword evidence="13" id="KW-1185">Reference proteome</keyword>
<keyword evidence="6 12" id="KW-0418">Kinase</keyword>
<keyword evidence="7" id="KW-0067">ATP-binding</keyword>
<sequence length="474" mass="50249">MTTERPVETGPRLPPADAGREHPRGSQASWGQDLLDGVDRVWDTTRARWPGGPPAFADVVLTLVLLMFCLPFAVQAASYGSALGGIAGLMVVPMFALPFLWRRTFPGRAAAVVVVAHLLQLILISEPSSANVTAPLVAYSVARWADDRRVRRLILVVAAIGGLLGAIDWTVNGWGATSATELAVVIAITTFFCLATAVSAWLLGALVRQRAQSLEQTRQRAEAVERGRVQNMRLAAQEERARIAREMHDVVAHSLSVIVVQSDGASYALDRAAETEDPQAALAALRGAAAALTTIGQTARESLADTRRLVAVLRRDEGQPEYTPTGGVDSLGELIEPLRLAGLHITSDVSGTPRPISRAADLAAYRVVQESLTNVIKHAGEASVWVSVDYLDHALLVTVRDDGVGVGAAPDGQGHGLVGMKERVTAVDGDLWAGGAPGGGFVVEARIPYDARTLGGRSRVGGENGQAADEKEMR</sequence>
<keyword evidence="4" id="KW-0808">Transferase</keyword>
<name>A0ABQ6IZT2_9MICO</name>
<keyword evidence="10" id="KW-0812">Transmembrane</keyword>
<dbReference type="PANTHER" id="PTHR24421:SF10">
    <property type="entry name" value="NITRATE_NITRITE SENSOR PROTEIN NARQ"/>
    <property type="match status" value="1"/>
</dbReference>
<protein>
    <recommendedName>
        <fullName evidence="2">histidine kinase</fullName>
        <ecNumber evidence="2">2.7.13.3</ecNumber>
    </recommendedName>
</protein>
<feature type="region of interest" description="Disordered" evidence="9">
    <location>
        <begin position="454"/>
        <end position="474"/>
    </location>
</feature>
<feature type="domain" description="Histidine kinase/HSP90-like ATPase" evidence="11">
    <location>
        <begin position="359"/>
        <end position="451"/>
    </location>
</feature>
<dbReference type="EMBL" id="BSUO01000001">
    <property type="protein sequence ID" value="GMA42213.1"/>
    <property type="molecule type" value="Genomic_DNA"/>
</dbReference>
<evidence type="ECO:0000313" key="13">
    <source>
        <dbReference type="Proteomes" id="UP001157126"/>
    </source>
</evidence>
<keyword evidence="10" id="KW-0472">Membrane</keyword>
<evidence type="ECO:0000256" key="8">
    <source>
        <dbReference type="ARBA" id="ARBA00023012"/>
    </source>
</evidence>
<keyword evidence="10" id="KW-1133">Transmembrane helix</keyword>
<dbReference type="Gene3D" id="3.30.565.10">
    <property type="entry name" value="Histidine kinase-like ATPase, C-terminal domain"/>
    <property type="match status" value="1"/>
</dbReference>
<dbReference type="EC" id="2.7.13.3" evidence="2"/>
<organism evidence="12 13">
    <name type="scientific">Mobilicoccus caccae</name>
    <dbReference type="NCBI Taxonomy" id="1859295"/>
    <lineage>
        <taxon>Bacteria</taxon>
        <taxon>Bacillati</taxon>
        <taxon>Actinomycetota</taxon>
        <taxon>Actinomycetes</taxon>
        <taxon>Micrococcales</taxon>
        <taxon>Dermatophilaceae</taxon>
        <taxon>Mobilicoccus</taxon>
    </lineage>
</organism>
<comment type="caution">
    <text evidence="12">The sequence shown here is derived from an EMBL/GenBank/DDBJ whole genome shotgun (WGS) entry which is preliminary data.</text>
</comment>
<evidence type="ECO:0000256" key="10">
    <source>
        <dbReference type="SAM" id="Phobius"/>
    </source>
</evidence>
<dbReference type="InterPro" id="IPR055558">
    <property type="entry name" value="DUF7134"/>
</dbReference>
<feature type="transmembrane region" description="Helical" evidence="10">
    <location>
        <begin position="153"/>
        <end position="171"/>
    </location>
</feature>
<evidence type="ECO:0000256" key="6">
    <source>
        <dbReference type="ARBA" id="ARBA00022777"/>
    </source>
</evidence>
<dbReference type="Pfam" id="PF07730">
    <property type="entry name" value="HisKA_3"/>
    <property type="match status" value="1"/>
</dbReference>
<dbReference type="PANTHER" id="PTHR24421">
    <property type="entry name" value="NITRATE/NITRITE SENSOR PROTEIN NARX-RELATED"/>
    <property type="match status" value="1"/>
</dbReference>
<dbReference type="GO" id="GO:0016301">
    <property type="term" value="F:kinase activity"/>
    <property type="evidence" value="ECO:0007669"/>
    <property type="project" value="UniProtKB-KW"/>
</dbReference>
<dbReference type="Proteomes" id="UP001157126">
    <property type="component" value="Unassembled WGS sequence"/>
</dbReference>
<evidence type="ECO:0000256" key="2">
    <source>
        <dbReference type="ARBA" id="ARBA00012438"/>
    </source>
</evidence>
<dbReference type="RefSeq" id="WP_284305654.1">
    <property type="nucleotide sequence ID" value="NZ_BSUO01000001.1"/>
</dbReference>
<evidence type="ECO:0000256" key="5">
    <source>
        <dbReference type="ARBA" id="ARBA00022741"/>
    </source>
</evidence>
<dbReference type="CDD" id="cd16917">
    <property type="entry name" value="HATPase_UhpB-NarQ-NarX-like"/>
    <property type="match status" value="1"/>
</dbReference>
<dbReference type="Gene3D" id="1.20.5.1930">
    <property type="match status" value="1"/>
</dbReference>
<evidence type="ECO:0000256" key="3">
    <source>
        <dbReference type="ARBA" id="ARBA00022553"/>
    </source>
</evidence>
<dbReference type="SUPFAM" id="SSF55874">
    <property type="entry name" value="ATPase domain of HSP90 chaperone/DNA topoisomerase II/histidine kinase"/>
    <property type="match status" value="1"/>
</dbReference>
<dbReference type="InterPro" id="IPR036890">
    <property type="entry name" value="HATPase_C_sf"/>
</dbReference>
<comment type="catalytic activity">
    <reaction evidence="1">
        <text>ATP + protein L-histidine = ADP + protein N-phospho-L-histidine.</text>
        <dbReference type="EC" id="2.7.13.3"/>
    </reaction>
</comment>
<keyword evidence="3" id="KW-0597">Phosphoprotein</keyword>
<dbReference type="InterPro" id="IPR003594">
    <property type="entry name" value="HATPase_dom"/>
</dbReference>
<feature type="region of interest" description="Disordered" evidence="9">
    <location>
        <begin position="1"/>
        <end position="31"/>
    </location>
</feature>
<evidence type="ECO:0000256" key="7">
    <source>
        <dbReference type="ARBA" id="ARBA00022840"/>
    </source>
</evidence>
<evidence type="ECO:0000259" key="11">
    <source>
        <dbReference type="SMART" id="SM00387"/>
    </source>
</evidence>
<gene>
    <name evidence="12" type="ORF">GCM10025883_42580</name>
</gene>
<reference evidence="13" key="1">
    <citation type="journal article" date="2019" name="Int. J. Syst. Evol. Microbiol.">
        <title>The Global Catalogue of Microorganisms (GCM) 10K type strain sequencing project: providing services to taxonomists for standard genome sequencing and annotation.</title>
        <authorList>
            <consortium name="The Broad Institute Genomics Platform"/>
            <consortium name="The Broad Institute Genome Sequencing Center for Infectious Disease"/>
            <person name="Wu L."/>
            <person name="Ma J."/>
        </authorList>
    </citation>
    <scope>NUCLEOTIDE SEQUENCE [LARGE SCALE GENOMIC DNA]</scope>
    <source>
        <strain evidence="13">NBRC 113072</strain>
    </source>
</reference>
<dbReference type="InterPro" id="IPR011712">
    <property type="entry name" value="Sig_transdc_His_kin_sub3_dim/P"/>
</dbReference>
<dbReference type="Pfam" id="PF23539">
    <property type="entry name" value="DUF7134"/>
    <property type="match status" value="1"/>
</dbReference>
<feature type="transmembrane region" description="Helical" evidence="10">
    <location>
        <begin position="80"/>
        <end position="101"/>
    </location>
</feature>
<keyword evidence="8" id="KW-0902">Two-component regulatory system</keyword>